<keyword evidence="3" id="KW-1185">Reference proteome</keyword>
<dbReference type="Proteomes" id="UP001233172">
    <property type="component" value="Unassembled WGS sequence"/>
</dbReference>
<organism evidence="2 3">
    <name type="scientific">Biomphalaria pfeifferi</name>
    <name type="common">Bloodfluke planorb</name>
    <name type="synonym">Freshwater snail</name>
    <dbReference type="NCBI Taxonomy" id="112525"/>
    <lineage>
        <taxon>Eukaryota</taxon>
        <taxon>Metazoa</taxon>
        <taxon>Spiralia</taxon>
        <taxon>Lophotrochozoa</taxon>
        <taxon>Mollusca</taxon>
        <taxon>Gastropoda</taxon>
        <taxon>Heterobranchia</taxon>
        <taxon>Euthyneura</taxon>
        <taxon>Panpulmonata</taxon>
        <taxon>Hygrophila</taxon>
        <taxon>Lymnaeoidea</taxon>
        <taxon>Planorbidae</taxon>
        <taxon>Biomphalaria</taxon>
    </lineage>
</organism>
<gene>
    <name evidence="2" type="ORF">Bpfe_024877</name>
</gene>
<protein>
    <submittedName>
        <fullName evidence="2">Uncharacterized protein</fullName>
    </submittedName>
</protein>
<evidence type="ECO:0000313" key="3">
    <source>
        <dbReference type="Proteomes" id="UP001233172"/>
    </source>
</evidence>
<accession>A0AAD8F0P7</accession>
<feature type="chain" id="PRO_5042108457" evidence="1">
    <location>
        <begin position="23"/>
        <end position="54"/>
    </location>
</feature>
<reference evidence="2" key="1">
    <citation type="journal article" date="2023" name="PLoS Negl. Trop. Dis.">
        <title>A genome sequence for Biomphalaria pfeifferi, the major vector snail for the human-infecting parasite Schistosoma mansoni.</title>
        <authorList>
            <person name="Bu L."/>
            <person name="Lu L."/>
            <person name="Laidemitt M.R."/>
            <person name="Zhang S.M."/>
            <person name="Mutuku M."/>
            <person name="Mkoji G."/>
            <person name="Steinauer M."/>
            <person name="Loker E.S."/>
        </authorList>
    </citation>
    <scope>NUCLEOTIDE SEQUENCE</scope>
    <source>
        <strain evidence="2">KasaAsao</strain>
    </source>
</reference>
<feature type="signal peptide" evidence="1">
    <location>
        <begin position="1"/>
        <end position="22"/>
    </location>
</feature>
<feature type="non-terminal residue" evidence="2">
    <location>
        <position position="1"/>
    </location>
</feature>
<evidence type="ECO:0000313" key="2">
    <source>
        <dbReference type="EMBL" id="KAK0045754.1"/>
    </source>
</evidence>
<keyword evidence="1" id="KW-0732">Signal</keyword>
<dbReference type="EMBL" id="JASAOG010000176">
    <property type="protein sequence ID" value="KAK0045754.1"/>
    <property type="molecule type" value="Genomic_DNA"/>
</dbReference>
<sequence>SVRVWSSDFVMTLLCLALSVTAQLLGQRPGQLSYTARGHLTPLVMHGAREVDFA</sequence>
<comment type="caution">
    <text evidence="2">The sequence shown here is derived from an EMBL/GenBank/DDBJ whole genome shotgun (WGS) entry which is preliminary data.</text>
</comment>
<reference evidence="2" key="2">
    <citation type="submission" date="2023-04" db="EMBL/GenBank/DDBJ databases">
        <authorList>
            <person name="Bu L."/>
            <person name="Lu L."/>
            <person name="Laidemitt M.R."/>
            <person name="Zhang S.M."/>
            <person name="Mutuku M."/>
            <person name="Mkoji G."/>
            <person name="Steinauer M."/>
            <person name="Loker E.S."/>
        </authorList>
    </citation>
    <scope>NUCLEOTIDE SEQUENCE</scope>
    <source>
        <strain evidence="2">KasaAsao</strain>
        <tissue evidence="2">Whole Snail</tissue>
    </source>
</reference>
<proteinExistence type="predicted"/>
<name>A0AAD8F0P7_BIOPF</name>
<dbReference type="AlphaFoldDB" id="A0AAD8F0P7"/>
<evidence type="ECO:0000256" key="1">
    <source>
        <dbReference type="SAM" id="SignalP"/>
    </source>
</evidence>